<accession>A0ABQ5NSR8</accession>
<dbReference type="SUPFAM" id="SSF56112">
    <property type="entry name" value="Protein kinase-like (PK-like)"/>
    <property type="match status" value="1"/>
</dbReference>
<protein>
    <recommendedName>
        <fullName evidence="1">Aminoglycoside phosphotransferase domain-containing protein</fullName>
    </recommendedName>
</protein>
<keyword evidence="3" id="KW-1185">Reference proteome</keyword>
<name>A0ABQ5NSR8_9ACTN</name>
<dbReference type="Proteomes" id="UP001291653">
    <property type="component" value="Unassembled WGS sequence"/>
</dbReference>
<dbReference type="RefSeq" id="WP_323445277.1">
    <property type="nucleotide sequence ID" value="NZ_BSBI01000001.1"/>
</dbReference>
<evidence type="ECO:0000313" key="2">
    <source>
        <dbReference type="EMBL" id="GLF93188.1"/>
    </source>
</evidence>
<dbReference type="InterPro" id="IPR002575">
    <property type="entry name" value="Aminoglycoside_PTrfase"/>
</dbReference>
<organism evidence="2 3">
    <name type="scientific">Streptomyces yaizuensis</name>
    <dbReference type="NCBI Taxonomy" id="2989713"/>
    <lineage>
        <taxon>Bacteria</taxon>
        <taxon>Bacillati</taxon>
        <taxon>Actinomycetota</taxon>
        <taxon>Actinomycetes</taxon>
        <taxon>Kitasatosporales</taxon>
        <taxon>Streptomycetaceae</taxon>
        <taxon>Streptomyces</taxon>
    </lineage>
</organism>
<reference evidence="2 3" key="1">
    <citation type="submission" date="2022-10" db="EMBL/GenBank/DDBJ databases">
        <title>Draft genome sequence of Streptomyces sp. YSPA8.</title>
        <authorList>
            <person name="Moriuchi R."/>
            <person name="Dohra H."/>
            <person name="Yamamura H."/>
            <person name="Kodani S."/>
        </authorList>
    </citation>
    <scope>NUCLEOTIDE SEQUENCE [LARGE SCALE GENOMIC DNA]</scope>
    <source>
        <strain evidence="2 3">YSPA8</strain>
    </source>
</reference>
<evidence type="ECO:0000313" key="3">
    <source>
        <dbReference type="Proteomes" id="UP001291653"/>
    </source>
</evidence>
<gene>
    <name evidence="2" type="ORF">SYYSPA8_02845</name>
</gene>
<evidence type="ECO:0000259" key="1">
    <source>
        <dbReference type="Pfam" id="PF01636"/>
    </source>
</evidence>
<dbReference type="Pfam" id="PF01636">
    <property type="entry name" value="APH"/>
    <property type="match status" value="1"/>
</dbReference>
<feature type="domain" description="Aminoglycoside phosphotransferase" evidence="1">
    <location>
        <begin position="4"/>
        <end position="58"/>
    </location>
</feature>
<comment type="caution">
    <text evidence="2">The sequence shown here is derived from an EMBL/GenBank/DDBJ whole genome shotgun (WGS) entry which is preliminary data.</text>
</comment>
<proteinExistence type="predicted"/>
<sequence length="68" mass="7449">MHDAGAYENGWRYVLISRLRGENLAGSWARVSPAGRERLVSRIGETLAVLHSLSPQPLADVPLTQPDP</sequence>
<dbReference type="EMBL" id="BSBI01000001">
    <property type="protein sequence ID" value="GLF93188.1"/>
    <property type="molecule type" value="Genomic_DNA"/>
</dbReference>
<dbReference type="InterPro" id="IPR011009">
    <property type="entry name" value="Kinase-like_dom_sf"/>
</dbReference>